<protein>
    <recommendedName>
        <fullName evidence="2">SWIM-type domain-containing protein</fullName>
    </recommendedName>
</protein>
<name>A0AAV2B4M9_9ARAC</name>
<keyword evidence="4" id="KW-1185">Reference proteome</keyword>
<dbReference type="GO" id="GO:0008270">
    <property type="term" value="F:zinc ion binding"/>
    <property type="evidence" value="ECO:0007669"/>
    <property type="project" value="UniProtKB-KW"/>
</dbReference>
<keyword evidence="1" id="KW-0863">Zinc-finger</keyword>
<accession>A0AAV2B4M9</accession>
<comment type="caution">
    <text evidence="3">The sequence shown here is derived from an EMBL/GenBank/DDBJ whole genome shotgun (WGS) entry which is preliminary data.</text>
</comment>
<proteinExistence type="predicted"/>
<dbReference type="EMBL" id="CAXIEN010000274">
    <property type="protein sequence ID" value="CAL1291082.1"/>
    <property type="molecule type" value="Genomic_DNA"/>
</dbReference>
<dbReference type="AlphaFoldDB" id="A0AAV2B4M9"/>
<evidence type="ECO:0000256" key="1">
    <source>
        <dbReference type="PROSITE-ProRule" id="PRU00325"/>
    </source>
</evidence>
<sequence>MEEIEVQKCVQHDADSSLESVSKKTPKLIVKRVNNRVPKIPLKRRKYERSKKESFAVKKNLIEKAVQNLVPQHNAGGSTNLLPILNILEKHNFKYEVKQKTNKTDNFFLQDNYMSAFYKYYPEYLCIDFLCEIPDLELNLYLFISMDGNGYCEVVSIGLINASDSGLFWLCDVFKKYNPTWRKVRLVICDKKENIFEVIKMSFPEKQVLVSFFHSMKTLKKDLTNIDGETSYEDINKTLHAFEQMVFAVNEPTYSENMKVLKQMPPSISSYFRKVWSSKRETWAWGLQLNSKTFLKSFNAFLVSVRKKIRPSVNVQDAIEIVAEKLCSFLDTGRKEKFEKFTLTFETTSIYSQQVLYQKYCKYVTRYAAELIYEQFNESSKVKNIHKLSCGKYICASEDIVTTSVCSCNFFQYLSLPCCHIFAVRRHLYLPLFAETLSSNRWVKANYLNVYLDLQNMFVSNNKEVDSIESRRYQKYFKMCTELWPLLLECPESVSRERFQIVNNLFGSLNNSINVCVKTSEIQKDSPDHDGDLPFDCWKEIYGISLHDIFDSDNDHINFSLDPEIANDF</sequence>
<reference evidence="3 4" key="1">
    <citation type="submission" date="2024-04" db="EMBL/GenBank/DDBJ databases">
        <authorList>
            <person name="Rising A."/>
            <person name="Reimegard J."/>
            <person name="Sonavane S."/>
            <person name="Akerstrom W."/>
            <person name="Nylinder S."/>
            <person name="Hedman E."/>
            <person name="Kallberg Y."/>
        </authorList>
    </citation>
    <scope>NUCLEOTIDE SEQUENCE [LARGE SCALE GENOMIC DNA]</scope>
</reference>
<gene>
    <name evidence="3" type="ORF">LARSCL_LOCUS16881</name>
</gene>
<organism evidence="3 4">
    <name type="scientific">Larinioides sclopetarius</name>
    <dbReference type="NCBI Taxonomy" id="280406"/>
    <lineage>
        <taxon>Eukaryota</taxon>
        <taxon>Metazoa</taxon>
        <taxon>Ecdysozoa</taxon>
        <taxon>Arthropoda</taxon>
        <taxon>Chelicerata</taxon>
        <taxon>Arachnida</taxon>
        <taxon>Araneae</taxon>
        <taxon>Araneomorphae</taxon>
        <taxon>Entelegynae</taxon>
        <taxon>Araneoidea</taxon>
        <taxon>Araneidae</taxon>
        <taxon>Larinioides</taxon>
    </lineage>
</organism>
<dbReference type="Pfam" id="PF04434">
    <property type="entry name" value="SWIM"/>
    <property type="match status" value="1"/>
</dbReference>
<feature type="domain" description="SWIM-type" evidence="2">
    <location>
        <begin position="393"/>
        <end position="429"/>
    </location>
</feature>
<keyword evidence="1" id="KW-0862">Zinc</keyword>
<keyword evidence="1" id="KW-0479">Metal-binding</keyword>
<dbReference type="InterPro" id="IPR007527">
    <property type="entry name" value="Znf_SWIM"/>
</dbReference>
<dbReference type="InterPro" id="IPR048324">
    <property type="entry name" value="ZSWIM1-3_RNaseH-like"/>
</dbReference>
<dbReference type="PROSITE" id="PS50966">
    <property type="entry name" value="ZF_SWIM"/>
    <property type="match status" value="1"/>
</dbReference>
<dbReference type="Pfam" id="PF21056">
    <property type="entry name" value="ZSWIM1-3_RNaseH-like"/>
    <property type="match status" value="1"/>
</dbReference>
<evidence type="ECO:0000313" key="3">
    <source>
        <dbReference type="EMBL" id="CAL1291082.1"/>
    </source>
</evidence>
<dbReference type="PANTHER" id="PTHR31569:SF4">
    <property type="entry name" value="SWIM-TYPE DOMAIN-CONTAINING PROTEIN"/>
    <property type="match status" value="1"/>
</dbReference>
<evidence type="ECO:0000313" key="4">
    <source>
        <dbReference type="Proteomes" id="UP001497382"/>
    </source>
</evidence>
<evidence type="ECO:0000259" key="2">
    <source>
        <dbReference type="PROSITE" id="PS50966"/>
    </source>
</evidence>
<dbReference type="InterPro" id="IPR052579">
    <property type="entry name" value="Zinc_finger_SWIM"/>
</dbReference>
<dbReference type="PANTHER" id="PTHR31569">
    <property type="entry name" value="SWIM-TYPE DOMAIN-CONTAINING PROTEIN"/>
    <property type="match status" value="1"/>
</dbReference>
<dbReference type="Proteomes" id="UP001497382">
    <property type="component" value="Unassembled WGS sequence"/>
</dbReference>